<dbReference type="Proteomes" id="UP000607653">
    <property type="component" value="Unassembled WGS sequence"/>
</dbReference>
<feature type="region of interest" description="Disordered" evidence="1">
    <location>
        <begin position="1"/>
        <end position="24"/>
    </location>
</feature>
<reference evidence="2 3" key="1">
    <citation type="journal article" date="2020" name="Mol. Biol. Evol.">
        <title>Distinct Expression and Methylation Patterns for Genes with Different Fates following a Single Whole-Genome Duplication in Flowering Plants.</title>
        <authorList>
            <person name="Shi T."/>
            <person name="Rahmani R.S."/>
            <person name="Gugger P.F."/>
            <person name="Wang M."/>
            <person name="Li H."/>
            <person name="Zhang Y."/>
            <person name="Li Z."/>
            <person name="Wang Q."/>
            <person name="Van de Peer Y."/>
            <person name="Marchal K."/>
            <person name="Chen J."/>
        </authorList>
    </citation>
    <scope>NUCLEOTIDE SEQUENCE [LARGE SCALE GENOMIC DNA]</scope>
    <source>
        <tissue evidence="2">Leaf</tissue>
    </source>
</reference>
<comment type="caution">
    <text evidence="2">The sequence shown here is derived from an EMBL/GenBank/DDBJ whole genome shotgun (WGS) entry which is preliminary data.</text>
</comment>
<accession>A0A822ZBX7</accession>
<evidence type="ECO:0000313" key="2">
    <source>
        <dbReference type="EMBL" id="DAD42632.1"/>
    </source>
</evidence>
<name>A0A822ZBX7_NELNU</name>
<keyword evidence="3" id="KW-1185">Reference proteome</keyword>
<organism evidence="2 3">
    <name type="scientific">Nelumbo nucifera</name>
    <name type="common">Sacred lotus</name>
    <dbReference type="NCBI Taxonomy" id="4432"/>
    <lineage>
        <taxon>Eukaryota</taxon>
        <taxon>Viridiplantae</taxon>
        <taxon>Streptophyta</taxon>
        <taxon>Embryophyta</taxon>
        <taxon>Tracheophyta</taxon>
        <taxon>Spermatophyta</taxon>
        <taxon>Magnoliopsida</taxon>
        <taxon>Proteales</taxon>
        <taxon>Nelumbonaceae</taxon>
        <taxon>Nelumbo</taxon>
    </lineage>
</organism>
<gene>
    <name evidence="2" type="ORF">HUJ06_000862</name>
</gene>
<protein>
    <submittedName>
        <fullName evidence="2">Uncharacterized protein</fullName>
    </submittedName>
</protein>
<dbReference type="AlphaFoldDB" id="A0A822ZBX7"/>
<evidence type="ECO:0000256" key="1">
    <source>
        <dbReference type="SAM" id="MobiDB-lite"/>
    </source>
</evidence>
<proteinExistence type="predicted"/>
<sequence>MASRNEEKQLETKGKEGKKLGQRD</sequence>
<evidence type="ECO:0000313" key="3">
    <source>
        <dbReference type="Proteomes" id="UP000607653"/>
    </source>
</evidence>
<dbReference type="EMBL" id="DUZY01000006">
    <property type="protein sequence ID" value="DAD42632.1"/>
    <property type="molecule type" value="Genomic_DNA"/>
</dbReference>